<dbReference type="EMBL" id="BOPG01000003">
    <property type="protein sequence ID" value="GIJ52891.1"/>
    <property type="molecule type" value="Genomic_DNA"/>
</dbReference>
<dbReference type="GO" id="GO:0008253">
    <property type="term" value="F:5'-nucleotidase activity"/>
    <property type="evidence" value="ECO:0007669"/>
    <property type="project" value="UniProtKB-EC"/>
</dbReference>
<comment type="catalytic activity">
    <reaction evidence="1">
        <text>a ribonucleoside 5'-phosphate + H2O = a ribonucleoside + phosphate</text>
        <dbReference type="Rhea" id="RHEA:12484"/>
        <dbReference type="ChEBI" id="CHEBI:15377"/>
        <dbReference type="ChEBI" id="CHEBI:18254"/>
        <dbReference type="ChEBI" id="CHEBI:43474"/>
        <dbReference type="ChEBI" id="CHEBI:58043"/>
        <dbReference type="EC" id="3.1.3.5"/>
    </reaction>
</comment>
<proteinExistence type="inferred from homology"/>
<dbReference type="InterPro" id="IPR002828">
    <property type="entry name" value="SurE-like_Pase/nucleotidase"/>
</dbReference>
<evidence type="ECO:0000256" key="1">
    <source>
        <dbReference type="ARBA" id="ARBA00000815"/>
    </source>
</evidence>
<name>A0A8J3YWI6_9ACTN</name>
<evidence type="ECO:0000313" key="9">
    <source>
        <dbReference type="EMBL" id="GIJ52891.1"/>
    </source>
</evidence>
<comment type="similarity">
    <text evidence="2">Belongs to the SurE nucleotidase family.</text>
</comment>
<dbReference type="SUPFAM" id="SSF64167">
    <property type="entry name" value="SurE-like"/>
    <property type="match status" value="1"/>
</dbReference>
<keyword evidence="10" id="KW-1185">Reference proteome</keyword>
<keyword evidence="5" id="KW-0479">Metal-binding</keyword>
<dbReference type="GO" id="GO:0008254">
    <property type="term" value="F:3'-nucleotidase activity"/>
    <property type="evidence" value="ECO:0007669"/>
    <property type="project" value="TreeGrafter"/>
</dbReference>
<evidence type="ECO:0000256" key="7">
    <source>
        <dbReference type="ARBA" id="ARBA00022801"/>
    </source>
</evidence>
<dbReference type="PANTHER" id="PTHR30457">
    <property type="entry name" value="5'-NUCLEOTIDASE SURE"/>
    <property type="match status" value="1"/>
</dbReference>
<protein>
    <recommendedName>
        <fullName evidence="3">5'-nucleotidase</fullName>
        <ecNumber evidence="3">3.1.3.5</ecNumber>
    </recommendedName>
</protein>
<evidence type="ECO:0000256" key="2">
    <source>
        <dbReference type="ARBA" id="ARBA00011062"/>
    </source>
</evidence>
<reference evidence="9" key="1">
    <citation type="submission" date="2021-01" db="EMBL/GenBank/DDBJ databases">
        <title>Whole genome shotgun sequence of Virgisporangium aurantiacum NBRC 16421.</title>
        <authorList>
            <person name="Komaki H."/>
            <person name="Tamura T."/>
        </authorList>
    </citation>
    <scope>NUCLEOTIDE SEQUENCE</scope>
    <source>
        <strain evidence="9">NBRC 16421</strain>
    </source>
</reference>
<organism evidence="9 10">
    <name type="scientific">Virgisporangium aurantiacum</name>
    <dbReference type="NCBI Taxonomy" id="175570"/>
    <lineage>
        <taxon>Bacteria</taxon>
        <taxon>Bacillati</taxon>
        <taxon>Actinomycetota</taxon>
        <taxon>Actinomycetes</taxon>
        <taxon>Micromonosporales</taxon>
        <taxon>Micromonosporaceae</taxon>
        <taxon>Virgisporangium</taxon>
    </lineage>
</organism>
<feature type="domain" description="Survival protein SurE-like phosphatase/nucleotidase" evidence="8">
    <location>
        <begin position="3"/>
        <end position="191"/>
    </location>
</feature>
<gene>
    <name evidence="9" type="primary">surE</name>
    <name evidence="9" type="ORF">Vau01_004070</name>
</gene>
<evidence type="ECO:0000256" key="4">
    <source>
        <dbReference type="ARBA" id="ARBA00022490"/>
    </source>
</evidence>
<dbReference type="RefSeq" id="WP_239151231.1">
    <property type="nucleotide sequence ID" value="NZ_BOPG01000003.1"/>
</dbReference>
<evidence type="ECO:0000313" key="10">
    <source>
        <dbReference type="Proteomes" id="UP000612585"/>
    </source>
</evidence>
<keyword evidence="7" id="KW-0378">Hydrolase</keyword>
<keyword evidence="4" id="KW-0963">Cytoplasm</keyword>
<dbReference type="Proteomes" id="UP000612585">
    <property type="component" value="Unassembled WGS sequence"/>
</dbReference>
<comment type="caution">
    <text evidence="9">The sequence shown here is derived from an EMBL/GenBank/DDBJ whole genome shotgun (WGS) entry which is preliminary data.</text>
</comment>
<evidence type="ECO:0000256" key="5">
    <source>
        <dbReference type="ARBA" id="ARBA00022723"/>
    </source>
</evidence>
<evidence type="ECO:0000256" key="6">
    <source>
        <dbReference type="ARBA" id="ARBA00022741"/>
    </source>
</evidence>
<dbReference type="GO" id="GO:0046872">
    <property type="term" value="F:metal ion binding"/>
    <property type="evidence" value="ECO:0007669"/>
    <property type="project" value="UniProtKB-KW"/>
</dbReference>
<keyword evidence="6" id="KW-0547">Nucleotide-binding</keyword>
<evidence type="ECO:0000256" key="3">
    <source>
        <dbReference type="ARBA" id="ARBA00012643"/>
    </source>
</evidence>
<sequence>MHVLITNDDGIDSPGLAALAIVARDAGHEVTVAAPSREFSGASAALTAVESDGRILVEPRTLPGLPGVTAWSVAASPAFIVLVALTGGLGSPPDLVLSGINIGANAGRAVTHSGTVGAALTAALGGCRAAAFSVGHSIRPPQQPSWETPATLAARLLPALEDIPPGVVLNVNCPDVPSFDQVRGVRRARLATFGAVQFTVSERGEGFLRMTLEDNEAALEEGTDEYYLNRQYATVTPIRPAAEAADIAVQVDDVDISLPV</sequence>
<dbReference type="EC" id="3.1.3.5" evidence="3"/>
<dbReference type="Gene3D" id="3.40.1210.10">
    <property type="entry name" value="Survival protein SurE-like phosphatase/nucleotidase"/>
    <property type="match status" value="1"/>
</dbReference>
<dbReference type="InterPro" id="IPR030048">
    <property type="entry name" value="SurE"/>
</dbReference>
<dbReference type="InterPro" id="IPR036523">
    <property type="entry name" value="SurE-like_sf"/>
</dbReference>
<dbReference type="PANTHER" id="PTHR30457:SF12">
    <property type="entry name" value="5'_3'-NUCLEOTIDASE SURE"/>
    <property type="match status" value="1"/>
</dbReference>
<dbReference type="Pfam" id="PF01975">
    <property type="entry name" value="SurE"/>
    <property type="match status" value="1"/>
</dbReference>
<evidence type="ECO:0000259" key="8">
    <source>
        <dbReference type="Pfam" id="PF01975"/>
    </source>
</evidence>
<accession>A0A8J3YWI6</accession>
<dbReference type="GO" id="GO:0000166">
    <property type="term" value="F:nucleotide binding"/>
    <property type="evidence" value="ECO:0007669"/>
    <property type="project" value="UniProtKB-KW"/>
</dbReference>
<dbReference type="AlphaFoldDB" id="A0A8J3YWI6"/>
<dbReference type="GO" id="GO:0004309">
    <property type="term" value="F:exopolyphosphatase activity"/>
    <property type="evidence" value="ECO:0007669"/>
    <property type="project" value="TreeGrafter"/>
</dbReference>